<sequence length="91" mass="9627">MVLVADGRAKPPGPVAENVLKALVSEKPLPKQDKSRTVDSDDALYGLEVENRTEARSPTSQASPAPAIPGHRPPYTACRPPGRATLGPCAW</sequence>
<proteinExistence type="predicted"/>
<gene>
    <name evidence="2" type="ORF">GCM10010255_63540</name>
</gene>
<feature type="region of interest" description="Disordered" evidence="1">
    <location>
        <begin position="49"/>
        <end position="91"/>
    </location>
</feature>
<name>A0ABP5VZY1_9ACTN</name>
<evidence type="ECO:0000313" key="3">
    <source>
        <dbReference type="Proteomes" id="UP001499986"/>
    </source>
</evidence>
<evidence type="ECO:0000313" key="2">
    <source>
        <dbReference type="EMBL" id="GAA2416291.1"/>
    </source>
</evidence>
<keyword evidence="3" id="KW-1185">Reference proteome</keyword>
<accession>A0ABP5VZY1</accession>
<dbReference type="Proteomes" id="UP001499986">
    <property type="component" value="Unassembled WGS sequence"/>
</dbReference>
<organism evidence="2 3">
    <name type="scientific">Streptomyces coeruleofuscus</name>
    <dbReference type="NCBI Taxonomy" id="66879"/>
    <lineage>
        <taxon>Bacteria</taxon>
        <taxon>Bacillati</taxon>
        <taxon>Actinomycetota</taxon>
        <taxon>Actinomycetes</taxon>
        <taxon>Kitasatosporales</taxon>
        <taxon>Streptomycetaceae</taxon>
        <taxon>Streptomyces</taxon>
    </lineage>
</organism>
<protein>
    <submittedName>
        <fullName evidence="2">Uncharacterized protein</fullName>
    </submittedName>
</protein>
<evidence type="ECO:0000256" key="1">
    <source>
        <dbReference type="SAM" id="MobiDB-lite"/>
    </source>
</evidence>
<comment type="caution">
    <text evidence="2">The sequence shown here is derived from an EMBL/GenBank/DDBJ whole genome shotgun (WGS) entry which is preliminary data.</text>
</comment>
<dbReference type="EMBL" id="BAAASE010000009">
    <property type="protein sequence ID" value="GAA2416291.1"/>
    <property type="molecule type" value="Genomic_DNA"/>
</dbReference>
<reference evidence="3" key="1">
    <citation type="journal article" date="2019" name="Int. J. Syst. Evol. Microbiol.">
        <title>The Global Catalogue of Microorganisms (GCM) 10K type strain sequencing project: providing services to taxonomists for standard genome sequencing and annotation.</title>
        <authorList>
            <consortium name="The Broad Institute Genomics Platform"/>
            <consortium name="The Broad Institute Genome Sequencing Center for Infectious Disease"/>
            <person name="Wu L."/>
            <person name="Ma J."/>
        </authorList>
    </citation>
    <scope>NUCLEOTIDE SEQUENCE [LARGE SCALE GENOMIC DNA]</scope>
    <source>
        <strain evidence="3">JCM 4358</strain>
    </source>
</reference>